<evidence type="ECO:0000313" key="4">
    <source>
        <dbReference type="EMBL" id="WCO65105.1"/>
    </source>
</evidence>
<dbReference type="Proteomes" id="UP001216390">
    <property type="component" value="Chromosome"/>
</dbReference>
<dbReference type="EMBL" id="CP116942">
    <property type="protein sequence ID" value="WCO65105.1"/>
    <property type="molecule type" value="Genomic_DNA"/>
</dbReference>
<keyword evidence="2" id="KW-0378">Hydrolase</keyword>
<dbReference type="Gene3D" id="3.10.129.10">
    <property type="entry name" value="Hotdog Thioesterase"/>
    <property type="match status" value="1"/>
</dbReference>
<name>A0AAE9Y2R8_9ACTN</name>
<dbReference type="RefSeq" id="WP_272734630.1">
    <property type="nucleotide sequence ID" value="NZ_CP116942.1"/>
</dbReference>
<organism evidence="4 5">
    <name type="scientific">Iamia majanohamensis</name>
    <dbReference type="NCBI Taxonomy" id="467976"/>
    <lineage>
        <taxon>Bacteria</taxon>
        <taxon>Bacillati</taxon>
        <taxon>Actinomycetota</taxon>
        <taxon>Acidimicrobiia</taxon>
        <taxon>Acidimicrobiales</taxon>
        <taxon>Iamiaceae</taxon>
        <taxon>Iamia</taxon>
    </lineage>
</organism>
<reference evidence="4" key="1">
    <citation type="submission" date="2023-01" db="EMBL/GenBank/DDBJ databases">
        <title>The diversity of Class Acidimicrobiia in South China Sea sediment environments and the proposal of Iamia marina sp. nov., a novel species of the genus Iamia.</title>
        <authorList>
            <person name="He Y."/>
            <person name="Tian X."/>
        </authorList>
    </citation>
    <scope>NUCLEOTIDE SEQUENCE</scope>
    <source>
        <strain evidence="4">DSM 19957</strain>
    </source>
</reference>
<dbReference type="PANTHER" id="PTHR31793:SF27">
    <property type="entry name" value="NOVEL THIOESTERASE SUPERFAMILY DOMAIN AND SAPOSIN A-TYPE DOMAIN CONTAINING PROTEIN (0610012H03RIK)"/>
    <property type="match status" value="1"/>
</dbReference>
<sequence length="133" mass="14886">MGPQPFSHDIRVRYQEVDMQRVVFNAHYMAYCDETMAAWVGDAFGWDGTDDEVDWMLVRVEMDWHGSATYGDTLTFEAGVEHWGSSSFRVLFAGSVGDRPVLTARITYVCVEPGTTTKMAVPDLLRATLATVP</sequence>
<dbReference type="GO" id="GO:0047617">
    <property type="term" value="F:fatty acyl-CoA hydrolase activity"/>
    <property type="evidence" value="ECO:0007669"/>
    <property type="project" value="TreeGrafter"/>
</dbReference>
<evidence type="ECO:0000256" key="1">
    <source>
        <dbReference type="ARBA" id="ARBA00005953"/>
    </source>
</evidence>
<feature type="domain" description="Thioesterase" evidence="3">
    <location>
        <begin position="22"/>
        <end position="90"/>
    </location>
</feature>
<dbReference type="KEGG" id="ima:PO878_11410"/>
<dbReference type="SUPFAM" id="SSF54637">
    <property type="entry name" value="Thioesterase/thiol ester dehydrase-isomerase"/>
    <property type="match status" value="1"/>
</dbReference>
<dbReference type="InterPro" id="IPR029069">
    <property type="entry name" value="HotDog_dom_sf"/>
</dbReference>
<dbReference type="PANTHER" id="PTHR31793">
    <property type="entry name" value="4-HYDROXYBENZOYL-COA THIOESTERASE FAMILY MEMBER"/>
    <property type="match status" value="1"/>
</dbReference>
<accession>A0AAE9Y2R8</accession>
<keyword evidence="5" id="KW-1185">Reference proteome</keyword>
<evidence type="ECO:0000259" key="3">
    <source>
        <dbReference type="Pfam" id="PF03061"/>
    </source>
</evidence>
<evidence type="ECO:0000256" key="2">
    <source>
        <dbReference type="ARBA" id="ARBA00022801"/>
    </source>
</evidence>
<proteinExistence type="inferred from homology"/>
<dbReference type="Pfam" id="PF03061">
    <property type="entry name" value="4HBT"/>
    <property type="match status" value="1"/>
</dbReference>
<dbReference type="InterPro" id="IPR050563">
    <property type="entry name" value="4-hydroxybenzoyl-CoA_TE"/>
</dbReference>
<dbReference type="AlphaFoldDB" id="A0AAE9Y2R8"/>
<protein>
    <submittedName>
        <fullName evidence="4">Thioesterase family protein</fullName>
    </submittedName>
</protein>
<evidence type="ECO:0000313" key="5">
    <source>
        <dbReference type="Proteomes" id="UP001216390"/>
    </source>
</evidence>
<dbReference type="InterPro" id="IPR006683">
    <property type="entry name" value="Thioestr_dom"/>
</dbReference>
<gene>
    <name evidence="4" type="ORF">PO878_11410</name>
</gene>
<comment type="similarity">
    <text evidence="1">Belongs to the 4-hydroxybenzoyl-CoA thioesterase family.</text>
</comment>
<dbReference type="CDD" id="cd00586">
    <property type="entry name" value="4HBT"/>
    <property type="match status" value="1"/>
</dbReference>